<organism evidence="2">
    <name type="scientific">Phytophthora nicotianae</name>
    <name type="common">Potato buckeye rot agent</name>
    <name type="synonym">Phytophthora parasitica</name>
    <dbReference type="NCBI Taxonomy" id="4792"/>
    <lineage>
        <taxon>Eukaryota</taxon>
        <taxon>Sar</taxon>
        <taxon>Stramenopiles</taxon>
        <taxon>Oomycota</taxon>
        <taxon>Peronosporomycetes</taxon>
        <taxon>Peronosporales</taxon>
        <taxon>Peronosporaceae</taxon>
        <taxon>Phytophthora</taxon>
    </lineage>
</organism>
<dbReference type="Pfam" id="PF03331">
    <property type="entry name" value="LpxC"/>
    <property type="match status" value="1"/>
</dbReference>
<dbReference type="InterPro" id="IPR004463">
    <property type="entry name" value="UDP-acyl_GlcNac_deAcase"/>
</dbReference>
<evidence type="ECO:0000313" key="2">
    <source>
        <dbReference type="EMBL" id="ETK81656.1"/>
    </source>
</evidence>
<evidence type="ECO:0008006" key="3">
    <source>
        <dbReference type="Google" id="ProtNLM"/>
    </source>
</evidence>
<accession>W2GHE1</accession>
<protein>
    <recommendedName>
        <fullName evidence="3">UDP-3-O-[3-hydroxymyristoyl] N-acetylglucosamine deacetylase</fullName>
    </recommendedName>
</protein>
<keyword evidence="1" id="KW-1133">Transmembrane helix</keyword>
<keyword evidence="1" id="KW-0472">Membrane</keyword>
<feature type="transmembrane region" description="Helical" evidence="1">
    <location>
        <begin position="96"/>
        <end position="113"/>
    </location>
</feature>
<dbReference type="GO" id="GO:0103117">
    <property type="term" value="F:UDP-3-O-acyl-N-acetylglucosamine deacetylase activity"/>
    <property type="evidence" value="ECO:0007669"/>
    <property type="project" value="InterPro"/>
</dbReference>
<dbReference type="InterPro" id="IPR020568">
    <property type="entry name" value="Ribosomal_Su5_D2-typ_SF"/>
</dbReference>
<dbReference type="SUPFAM" id="SSF54211">
    <property type="entry name" value="Ribosomal protein S5 domain 2-like"/>
    <property type="match status" value="1"/>
</dbReference>
<dbReference type="GO" id="GO:0009245">
    <property type="term" value="P:lipid A biosynthetic process"/>
    <property type="evidence" value="ECO:0007669"/>
    <property type="project" value="InterPro"/>
</dbReference>
<proteinExistence type="predicted"/>
<dbReference type="PANTHER" id="PTHR33694:SF1">
    <property type="entry name" value="UDP-3-O-ACYL-N-ACETYLGLUCOSAMINE DEACETYLASE 1, MITOCHONDRIAL-RELATED"/>
    <property type="match status" value="1"/>
</dbReference>
<dbReference type="GO" id="GO:0016020">
    <property type="term" value="C:membrane"/>
    <property type="evidence" value="ECO:0007669"/>
    <property type="project" value="GOC"/>
</dbReference>
<dbReference type="Gene3D" id="3.30.230.20">
    <property type="entry name" value="lpxc deacetylase, domain 1"/>
    <property type="match status" value="1"/>
</dbReference>
<dbReference type="EMBL" id="KI687400">
    <property type="protein sequence ID" value="ETK81656.1"/>
    <property type="molecule type" value="Genomic_DNA"/>
</dbReference>
<evidence type="ECO:0000256" key="1">
    <source>
        <dbReference type="SAM" id="Phobius"/>
    </source>
</evidence>
<dbReference type="AlphaFoldDB" id="W2GHE1"/>
<dbReference type="InterPro" id="IPR015870">
    <property type="entry name" value="UDP-acyl_N-AcGlcN_deAcase_N"/>
</dbReference>
<name>W2GHE1_PHYNI</name>
<keyword evidence="1" id="KW-0812">Transmembrane</keyword>
<dbReference type="Proteomes" id="UP000053236">
    <property type="component" value="Unassembled WGS sequence"/>
</dbReference>
<dbReference type="VEuPathDB" id="FungiDB:PPTG_03201"/>
<reference evidence="2" key="1">
    <citation type="submission" date="2013-11" db="EMBL/GenBank/DDBJ databases">
        <title>The Genome Sequence of Phytophthora parasitica CJ02B3.</title>
        <authorList>
            <consortium name="The Broad Institute Genomics Platform"/>
            <person name="Russ C."/>
            <person name="Tyler B."/>
            <person name="Panabieres F."/>
            <person name="Shan W."/>
            <person name="Tripathy S."/>
            <person name="Grunwald N."/>
            <person name="Machado M."/>
            <person name="Johnson C.S."/>
            <person name="Arredondo F."/>
            <person name="Hong C."/>
            <person name="Coffey M."/>
            <person name="Young S.K."/>
            <person name="Zeng Q."/>
            <person name="Gargeya S."/>
            <person name="Fitzgerald M."/>
            <person name="Abouelleil A."/>
            <person name="Alvarado L."/>
            <person name="Chapman S.B."/>
            <person name="Gainer-Dewar J."/>
            <person name="Goldberg J."/>
            <person name="Griggs A."/>
            <person name="Gujja S."/>
            <person name="Hansen M."/>
            <person name="Howarth C."/>
            <person name="Imamovic A."/>
            <person name="Ireland A."/>
            <person name="Larimer J."/>
            <person name="McCowan C."/>
            <person name="Murphy C."/>
            <person name="Pearson M."/>
            <person name="Poon T.W."/>
            <person name="Priest M."/>
            <person name="Roberts A."/>
            <person name="Saif S."/>
            <person name="Shea T."/>
            <person name="Sykes S."/>
            <person name="Wortman J."/>
            <person name="Nusbaum C."/>
            <person name="Birren B."/>
        </authorList>
    </citation>
    <scope>NUCLEOTIDE SEQUENCE [LARGE SCALE GENOMIC DNA]</scope>
    <source>
        <strain evidence="2">CJ02B3</strain>
    </source>
</reference>
<sequence length="114" mass="12572">MSRWQRTLKQPLRFTGVGLHSGEKVTIRVLPAPADSGIVFRTESQHSIPALIANVDARKSQLCTQLTANGTFVSTAEHLMAALVAVKMTFTLYRKLSIQCIIVLPVPLFLLPML</sequence>
<dbReference type="PANTHER" id="PTHR33694">
    <property type="entry name" value="UDP-3-O-ACYL-N-ACETYLGLUCOSAMINE DEACETYLASE 1, MITOCHONDRIAL-RELATED"/>
    <property type="match status" value="1"/>
</dbReference>
<gene>
    <name evidence="2" type="ORF">L915_12851</name>
</gene>